<keyword evidence="11" id="KW-0449">Lipoprotein</keyword>
<dbReference type="Pfam" id="PF04598">
    <property type="entry name" value="Gasdermin"/>
    <property type="match status" value="1"/>
</dbReference>
<protein>
    <submittedName>
        <fullName evidence="14">Uncharacterized protein</fullName>
    </submittedName>
</protein>
<dbReference type="PANTHER" id="PTHR15207:SF3">
    <property type="entry name" value="DEAFNESS, AUTOSOMAL DOMINANT 5-RELATED"/>
    <property type="match status" value="1"/>
</dbReference>
<evidence type="ECO:0000256" key="11">
    <source>
        <dbReference type="ARBA" id="ARBA00023288"/>
    </source>
</evidence>
<dbReference type="Pfam" id="PF17708">
    <property type="entry name" value="Gasdermin_C"/>
    <property type="match status" value="1"/>
</dbReference>
<keyword evidence="5" id="KW-1003">Cell membrane</keyword>
<dbReference type="EMBL" id="JAHUTJ010044453">
    <property type="protein sequence ID" value="MED6281989.1"/>
    <property type="molecule type" value="Genomic_DNA"/>
</dbReference>
<evidence type="ECO:0000256" key="5">
    <source>
        <dbReference type="ARBA" id="ARBA00022475"/>
    </source>
</evidence>
<evidence type="ECO:0000256" key="6">
    <source>
        <dbReference type="ARBA" id="ARBA00022490"/>
    </source>
</evidence>
<keyword evidence="4" id="KW-1134">Transmembrane beta strand</keyword>
<evidence type="ECO:0000256" key="9">
    <source>
        <dbReference type="ARBA" id="ARBA00023136"/>
    </source>
</evidence>
<comment type="subcellular location">
    <subcellularLocation>
        <location evidence="2">Cell membrane</location>
        <topology evidence="2">Multi-pass membrane protein</topology>
    </subcellularLocation>
    <subcellularLocation>
        <location evidence="1">Cytoplasm</location>
    </subcellularLocation>
</comment>
<keyword evidence="6" id="KW-0963">Cytoplasm</keyword>
<dbReference type="InterPro" id="IPR041263">
    <property type="entry name" value="Gasdermin_PUB"/>
</dbReference>
<evidence type="ECO:0000256" key="7">
    <source>
        <dbReference type="ARBA" id="ARBA00022590"/>
    </source>
</evidence>
<keyword evidence="7" id="KW-1210">Necrosis</keyword>
<dbReference type="InterPro" id="IPR040460">
    <property type="entry name" value="Gasdermin_pore"/>
</dbReference>
<keyword evidence="10" id="KW-0564">Palmitate</keyword>
<feature type="domain" description="Gasdermin pore forming" evidence="12">
    <location>
        <begin position="1"/>
        <end position="165"/>
    </location>
</feature>
<gene>
    <name evidence="14" type="ORF">CHARACLAT_027456</name>
</gene>
<sequence>MFSDKHSGKLDTEAGPINVSVEGLGSSKLESFFGKLKKEELDVKKLLKDSSSRLMDMQHVLVQQLKKHSEVLTVVKERILTTNSCYVTLTKKQQCTFQGVLRLLGLLQSSMKVFGKDINNTEADSDVSLEIPSGTVIAYSILELVIKKNGHYEICLQPGTIGGFESDSIPFDDSVDGNCNRHRAREDAPITVFHNGWLEMDLSPLADLPQSSRCDLIEKLQEALRDRPTLSYLQIVLERVCDCEAMQTPIMDEKEAVPRNSTTVDLMESCRVSEGSPSDVPSHLDSAYLLVSAMEELPDDTLNILSNSHPNFLAAFDVLMCRLKESNGNLSLQSLPTTVLDNQVFQQAEQLLSSISVTLSRDAEQLWMETEHTDGILLLHLGLSVHGLALLSTGL</sequence>
<evidence type="ECO:0000259" key="13">
    <source>
        <dbReference type="Pfam" id="PF17708"/>
    </source>
</evidence>
<evidence type="ECO:0000256" key="1">
    <source>
        <dbReference type="ARBA" id="ARBA00004496"/>
    </source>
</evidence>
<evidence type="ECO:0000256" key="3">
    <source>
        <dbReference type="ARBA" id="ARBA00009279"/>
    </source>
</evidence>
<evidence type="ECO:0000256" key="2">
    <source>
        <dbReference type="ARBA" id="ARBA00004651"/>
    </source>
</evidence>
<comment type="similarity">
    <text evidence="3">Belongs to the gasdermin family.</text>
</comment>
<keyword evidence="15" id="KW-1185">Reference proteome</keyword>
<proteinExistence type="inferred from homology"/>
<name>A0ABU7E424_9TELE</name>
<dbReference type="InterPro" id="IPR042377">
    <property type="entry name" value="GSDME"/>
</dbReference>
<evidence type="ECO:0000313" key="15">
    <source>
        <dbReference type="Proteomes" id="UP001352852"/>
    </source>
</evidence>
<feature type="domain" description="Gasdermin PUB" evidence="13">
    <location>
        <begin position="196"/>
        <end position="309"/>
    </location>
</feature>
<evidence type="ECO:0000256" key="8">
    <source>
        <dbReference type="ARBA" id="ARBA00022692"/>
    </source>
</evidence>
<comment type="caution">
    <text evidence="14">The sequence shown here is derived from an EMBL/GenBank/DDBJ whole genome shotgun (WGS) entry which is preliminary data.</text>
</comment>
<keyword evidence="9" id="KW-0472">Membrane</keyword>
<feature type="non-terminal residue" evidence="14">
    <location>
        <position position="395"/>
    </location>
</feature>
<keyword evidence="8" id="KW-0812">Transmembrane</keyword>
<evidence type="ECO:0000313" key="14">
    <source>
        <dbReference type="EMBL" id="MED6281989.1"/>
    </source>
</evidence>
<dbReference type="PANTHER" id="PTHR15207">
    <property type="entry name" value="NONSYNDROMIC HEARING IMPAIRMENT PROTEIN"/>
    <property type="match status" value="1"/>
</dbReference>
<evidence type="ECO:0000256" key="4">
    <source>
        <dbReference type="ARBA" id="ARBA00022452"/>
    </source>
</evidence>
<evidence type="ECO:0000259" key="12">
    <source>
        <dbReference type="Pfam" id="PF04598"/>
    </source>
</evidence>
<dbReference type="Proteomes" id="UP001352852">
    <property type="component" value="Unassembled WGS sequence"/>
</dbReference>
<reference evidence="14 15" key="1">
    <citation type="submission" date="2021-06" db="EMBL/GenBank/DDBJ databases">
        <authorList>
            <person name="Palmer J.M."/>
        </authorList>
    </citation>
    <scope>NUCLEOTIDE SEQUENCE [LARGE SCALE GENOMIC DNA]</scope>
    <source>
        <strain evidence="14 15">CL_MEX2019</strain>
        <tissue evidence="14">Muscle</tissue>
    </source>
</reference>
<organism evidence="14 15">
    <name type="scientific">Characodon lateralis</name>
    <dbReference type="NCBI Taxonomy" id="208331"/>
    <lineage>
        <taxon>Eukaryota</taxon>
        <taxon>Metazoa</taxon>
        <taxon>Chordata</taxon>
        <taxon>Craniata</taxon>
        <taxon>Vertebrata</taxon>
        <taxon>Euteleostomi</taxon>
        <taxon>Actinopterygii</taxon>
        <taxon>Neopterygii</taxon>
        <taxon>Teleostei</taxon>
        <taxon>Neoteleostei</taxon>
        <taxon>Acanthomorphata</taxon>
        <taxon>Ovalentaria</taxon>
        <taxon>Atherinomorphae</taxon>
        <taxon>Cyprinodontiformes</taxon>
        <taxon>Goodeidae</taxon>
        <taxon>Characodon</taxon>
    </lineage>
</organism>
<evidence type="ECO:0000256" key="10">
    <source>
        <dbReference type="ARBA" id="ARBA00023139"/>
    </source>
</evidence>
<accession>A0ABU7E424</accession>